<feature type="transmembrane region" description="Helical" evidence="1">
    <location>
        <begin position="120"/>
        <end position="144"/>
    </location>
</feature>
<comment type="caution">
    <text evidence="2">The sequence shown here is derived from an EMBL/GenBank/DDBJ whole genome shotgun (WGS) entry which is preliminary data.</text>
</comment>
<name>A0A554LIX5_9BACT</name>
<gene>
    <name evidence="2" type="ORF">CEN91_367</name>
</gene>
<accession>A0A554LIX5</accession>
<proteinExistence type="predicted"/>
<dbReference type="AlphaFoldDB" id="A0A554LIX5"/>
<protein>
    <submittedName>
        <fullName evidence="2">Uncharacterized protein</fullName>
    </submittedName>
</protein>
<dbReference type="Proteomes" id="UP000315589">
    <property type="component" value="Unassembled WGS sequence"/>
</dbReference>
<reference evidence="2 3" key="1">
    <citation type="submission" date="2017-07" db="EMBL/GenBank/DDBJ databases">
        <title>Mechanisms for carbon and nitrogen cycling indicate functional differentiation within the Candidate Phyla Radiation.</title>
        <authorList>
            <person name="Danczak R.E."/>
            <person name="Johnston M.D."/>
            <person name="Kenah C."/>
            <person name="Slattery M."/>
            <person name="Wrighton K.C."/>
            <person name="Wilkins M.J."/>
        </authorList>
    </citation>
    <scope>NUCLEOTIDE SEQUENCE [LARGE SCALE GENOMIC DNA]</scope>
    <source>
        <strain evidence="2">Licking1014_85</strain>
    </source>
</reference>
<evidence type="ECO:0000256" key="1">
    <source>
        <dbReference type="SAM" id="Phobius"/>
    </source>
</evidence>
<feature type="transmembrane region" description="Helical" evidence="1">
    <location>
        <begin position="50"/>
        <end position="70"/>
    </location>
</feature>
<dbReference type="InterPro" id="IPR043993">
    <property type="entry name" value="T4SS_pilin"/>
</dbReference>
<feature type="transmembrane region" description="Helical" evidence="1">
    <location>
        <begin position="82"/>
        <end position="100"/>
    </location>
</feature>
<sequence>MADATTTIFPNLKIRGFNPGDGSLGSLGGDKIEIITSKYLPNLVENALNLAAYAFMISLIVSGFYYLLSSGSEEKTEKAKKNIVFSSIGFVIIFASYAIFDFVVAKGGKIEPSVASVNIVGLIGQGVDIALAIAGAIVMLVMVINGFTYLLNSGNSEATAKARKAMLNAAIGLLIIMLSFAAASWMQSKVSK</sequence>
<evidence type="ECO:0000313" key="3">
    <source>
        <dbReference type="Proteomes" id="UP000315589"/>
    </source>
</evidence>
<evidence type="ECO:0000313" key="2">
    <source>
        <dbReference type="EMBL" id="TSC92797.1"/>
    </source>
</evidence>
<keyword evidence="1" id="KW-1133">Transmembrane helix</keyword>
<dbReference type="EMBL" id="VMGI01000045">
    <property type="protein sequence ID" value="TSC92797.1"/>
    <property type="molecule type" value="Genomic_DNA"/>
</dbReference>
<keyword evidence="1" id="KW-0812">Transmembrane</keyword>
<feature type="transmembrane region" description="Helical" evidence="1">
    <location>
        <begin position="165"/>
        <end position="186"/>
    </location>
</feature>
<organism evidence="2 3">
    <name type="scientific">Candidatus Berkelbacteria bacterium Licking1014_85</name>
    <dbReference type="NCBI Taxonomy" id="2017148"/>
    <lineage>
        <taxon>Bacteria</taxon>
        <taxon>Candidatus Berkelbacteria</taxon>
    </lineage>
</organism>
<keyword evidence="1" id="KW-0472">Membrane</keyword>
<dbReference type="Pfam" id="PF18895">
    <property type="entry name" value="T4SS_pilin"/>
    <property type="match status" value="2"/>
</dbReference>